<name>A0ABD3QP86_9STRA</name>
<sequence>MRFPSAINSIVKSLCPTPLFLAGTAKSASYSGSRRERTPPLLLPGAYRQEIDHQAKRQISLMSLGVLRGIARAQYLQFQSLSPWLKRCQNLSSRIPLKTPRRLMFLAQNSFLSLLLLPVALVPLNLPGRPVEGSNYSTPKKTGSDDEVPSSSSSDESVPKNTPRSLISFEDVEEYDGTYAAEEFSVHQRIMHFLRGCKIDQRTTTVAVRNRMMLERYHNLLCGFSSSDFARPSLATEMTQCLYNAKKDMTGDRLWKKFEDWRKELRTEYFPKLPKNLATIPSGHQLMDVYKLFVIHRFREEYEAQCEGLSDEEIVQHVPEDYWLKGANTRCLLVVMVHRLNKEVVTICSTLNPGQTRENQRRNAAARVQTECEETSVALVKSQNDLVSSQLRLYQENKDSFISIMGEEKYHETIMSLLKKLPDPDVLRTLQTEENANRRSEIGATSSEDDE</sequence>
<dbReference type="EMBL" id="JABMIG020000023">
    <property type="protein sequence ID" value="KAL3801992.1"/>
    <property type="molecule type" value="Genomic_DNA"/>
</dbReference>
<gene>
    <name evidence="2" type="ORF">HJC23_010336</name>
</gene>
<comment type="caution">
    <text evidence="2">The sequence shown here is derived from an EMBL/GenBank/DDBJ whole genome shotgun (WGS) entry which is preliminary data.</text>
</comment>
<feature type="region of interest" description="Disordered" evidence="1">
    <location>
        <begin position="131"/>
        <end position="163"/>
    </location>
</feature>
<organism evidence="2 3">
    <name type="scientific">Cyclotella cryptica</name>
    <dbReference type="NCBI Taxonomy" id="29204"/>
    <lineage>
        <taxon>Eukaryota</taxon>
        <taxon>Sar</taxon>
        <taxon>Stramenopiles</taxon>
        <taxon>Ochrophyta</taxon>
        <taxon>Bacillariophyta</taxon>
        <taxon>Coscinodiscophyceae</taxon>
        <taxon>Thalassiosirophycidae</taxon>
        <taxon>Stephanodiscales</taxon>
        <taxon>Stephanodiscaceae</taxon>
        <taxon>Cyclotella</taxon>
    </lineage>
</organism>
<accession>A0ABD3QP86</accession>
<evidence type="ECO:0000313" key="3">
    <source>
        <dbReference type="Proteomes" id="UP001516023"/>
    </source>
</evidence>
<evidence type="ECO:0000256" key="1">
    <source>
        <dbReference type="SAM" id="MobiDB-lite"/>
    </source>
</evidence>
<dbReference type="AlphaFoldDB" id="A0ABD3QP86"/>
<keyword evidence="3" id="KW-1185">Reference proteome</keyword>
<proteinExistence type="predicted"/>
<protein>
    <submittedName>
        <fullName evidence="2">Uncharacterized protein</fullName>
    </submittedName>
</protein>
<dbReference type="Proteomes" id="UP001516023">
    <property type="component" value="Unassembled WGS sequence"/>
</dbReference>
<reference evidence="2 3" key="1">
    <citation type="journal article" date="2020" name="G3 (Bethesda)">
        <title>Improved Reference Genome for Cyclotella cryptica CCMP332, a Model for Cell Wall Morphogenesis, Salinity Adaptation, and Lipid Production in Diatoms (Bacillariophyta).</title>
        <authorList>
            <person name="Roberts W.R."/>
            <person name="Downey K.M."/>
            <person name="Ruck E.C."/>
            <person name="Traller J.C."/>
            <person name="Alverson A.J."/>
        </authorList>
    </citation>
    <scope>NUCLEOTIDE SEQUENCE [LARGE SCALE GENOMIC DNA]</scope>
    <source>
        <strain evidence="2 3">CCMP332</strain>
    </source>
</reference>
<evidence type="ECO:0000313" key="2">
    <source>
        <dbReference type="EMBL" id="KAL3801992.1"/>
    </source>
</evidence>